<dbReference type="VEuPathDB" id="FungiDB:H257_02924"/>
<accession>W4GZI7</accession>
<dbReference type="OrthoDB" id="17948at2759"/>
<organism evidence="4">
    <name type="scientific">Aphanomyces astaci</name>
    <name type="common">Crayfish plague agent</name>
    <dbReference type="NCBI Taxonomy" id="112090"/>
    <lineage>
        <taxon>Eukaryota</taxon>
        <taxon>Sar</taxon>
        <taxon>Stramenopiles</taxon>
        <taxon>Oomycota</taxon>
        <taxon>Saprolegniomycetes</taxon>
        <taxon>Saprolegniales</taxon>
        <taxon>Verrucalvaceae</taxon>
        <taxon>Aphanomyces</taxon>
    </lineage>
</organism>
<evidence type="ECO:0000256" key="3">
    <source>
        <dbReference type="ARBA" id="ARBA00022694"/>
    </source>
</evidence>
<gene>
    <name evidence="4" type="ORF">H257_02924</name>
</gene>
<dbReference type="InterPro" id="IPR016195">
    <property type="entry name" value="Pol/histidinol_Pase-like"/>
</dbReference>
<dbReference type="GO" id="GO:0003723">
    <property type="term" value="F:RNA binding"/>
    <property type="evidence" value="ECO:0007669"/>
    <property type="project" value="TreeGrafter"/>
</dbReference>
<protein>
    <submittedName>
        <fullName evidence="4">Uncharacterized protein</fullName>
    </submittedName>
</protein>
<dbReference type="GO" id="GO:0008033">
    <property type="term" value="P:tRNA processing"/>
    <property type="evidence" value="ECO:0007669"/>
    <property type="project" value="UniProtKB-KW"/>
</dbReference>
<reference evidence="4" key="1">
    <citation type="submission" date="2013-12" db="EMBL/GenBank/DDBJ databases">
        <title>The Genome Sequence of Aphanomyces astaci APO3.</title>
        <authorList>
            <consortium name="The Broad Institute Genomics Platform"/>
            <person name="Russ C."/>
            <person name="Tyler B."/>
            <person name="van West P."/>
            <person name="Dieguez-Uribeondo J."/>
            <person name="Young S.K."/>
            <person name="Zeng Q."/>
            <person name="Gargeya S."/>
            <person name="Fitzgerald M."/>
            <person name="Abouelleil A."/>
            <person name="Alvarado L."/>
            <person name="Chapman S.B."/>
            <person name="Gainer-Dewar J."/>
            <person name="Goldberg J."/>
            <person name="Griggs A."/>
            <person name="Gujja S."/>
            <person name="Hansen M."/>
            <person name="Howarth C."/>
            <person name="Imamovic A."/>
            <person name="Ireland A."/>
            <person name="Larimer J."/>
            <person name="McCowan C."/>
            <person name="Murphy C."/>
            <person name="Pearson M."/>
            <person name="Poon T.W."/>
            <person name="Priest M."/>
            <person name="Roberts A."/>
            <person name="Saif S."/>
            <person name="Shea T."/>
            <person name="Sykes S."/>
            <person name="Wortman J."/>
            <person name="Nusbaum C."/>
            <person name="Birren B."/>
        </authorList>
    </citation>
    <scope>NUCLEOTIDE SEQUENCE [LARGE SCALE GENOMIC DNA]</scope>
    <source>
        <strain evidence="4">APO3</strain>
    </source>
</reference>
<evidence type="ECO:0000256" key="2">
    <source>
        <dbReference type="ARBA" id="ARBA00007331"/>
    </source>
</evidence>
<evidence type="ECO:0000256" key="1">
    <source>
        <dbReference type="ARBA" id="ARBA00004123"/>
    </source>
</evidence>
<dbReference type="PANTHER" id="PTHR13031:SF0">
    <property type="entry name" value="RIBONUCLEASE P PROTEIN SUBUNIT P30"/>
    <property type="match status" value="1"/>
</dbReference>
<dbReference type="InterPro" id="IPR002738">
    <property type="entry name" value="RNase_P_p30"/>
</dbReference>
<comment type="similarity">
    <text evidence="2">Belongs to the eukaryotic/archaeal RNase P protein component 3 family.</text>
</comment>
<sequence>MYWDLNVPAAVAADQQSNYLIEVARLGIGGIALNVECDLKRAPAAVDDVRLWELKQSKKTKPQLHGLRIIDGHAPSSVPVDGFVRQLKRVTLQCDDMNALRSLNSNKSVQAYDIVAVEALSGRVFQYLCEHADIDLISFDMTCRVPFQLRKPMVDAAIARGICFEIKYMHALGDSNGRRYFFSNASSLLRLTKGRNVVFSSGAVRQMLLRSPYDVVNIGMLVGLPYTQAREAVHGAALAVIAHGEMRRTKGSMEVRATTTTHAADGDVDMDEI</sequence>
<dbReference type="Pfam" id="PF01876">
    <property type="entry name" value="RNase_P_p30"/>
    <property type="match status" value="1"/>
</dbReference>
<name>W4GZI7_APHAT</name>
<dbReference type="AlphaFoldDB" id="W4GZI7"/>
<evidence type="ECO:0000313" key="4">
    <source>
        <dbReference type="EMBL" id="ETV85047.1"/>
    </source>
</evidence>
<dbReference type="Gene3D" id="3.20.20.140">
    <property type="entry name" value="Metal-dependent hydrolases"/>
    <property type="match status" value="1"/>
</dbReference>
<dbReference type="STRING" id="112090.W4GZI7"/>
<keyword evidence="3" id="KW-0819">tRNA processing</keyword>
<dbReference type="GO" id="GO:0005655">
    <property type="term" value="C:nucleolar ribonuclease P complex"/>
    <property type="evidence" value="ECO:0007669"/>
    <property type="project" value="TreeGrafter"/>
</dbReference>
<proteinExistence type="inferred from homology"/>
<dbReference type="PANTHER" id="PTHR13031">
    <property type="entry name" value="RIBONUCLEASE P SUBUNIT P30"/>
    <property type="match status" value="1"/>
</dbReference>
<dbReference type="GeneID" id="20804920"/>
<dbReference type="EMBL" id="KI913118">
    <property type="protein sequence ID" value="ETV85047.1"/>
    <property type="molecule type" value="Genomic_DNA"/>
</dbReference>
<comment type="subcellular location">
    <subcellularLocation>
        <location evidence="1">Nucleus</location>
    </subcellularLocation>
</comment>
<dbReference type="RefSeq" id="XP_009825065.1">
    <property type="nucleotide sequence ID" value="XM_009826763.1"/>
</dbReference>
<dbReference type="SUPFAM" id="SSF89550">
    <property type="entry name" value="PHP domain-like"/>
    <property type="match status" value="1"/>
</dbReference>